<feature type="compositionally biased region" description="Acidic residues" evidence="1">
    <location>
        <begin position="221"/>
        <end position="244"/>
    </location>
</feature>
<dbReference type="Pfam" id="PF00582">
    <property type="entry name" value="Usp"/>
    <property type="match status" value="1"/>
</dbReference>
<evidence type="ECO:0000256" key="1">
    <source>
        <dbReference type="SAM" id="MobiDB-lite"/>
    </source>
</evidence>
<feature type="compositionally biased region" description="Polar residues" evidence="1">
    <location>
        <begin position="152"/>
        <end position="171"/>
    </location>
</feature>
<feature type="compositionally biased region" description="Polar residues" evidence="1">
    <location>
        <begin position="190"/>
        <end position="219"/>
    </location>
</feature>
<dbReference type="PRINTS" id="PR01438">
    <property type="entry name" value="UNVRSLSTRESS"/>
</dbReference>
<keyword evidence="4" id="KW-1185">Reference proteome</keyword>
<feature type="compositionally biased region" description="Low complexity" evidence="1">
    <location>
        <begin position="119"/>
        <end position="133"/>
    </location>
</feature>
<feature type="domain" description="UspA" evidence="2">
    <location>
        <begin position="346"/>
        <end position="494"/>
    </location>
</feature>
<dbReference type="Proteomes" id="UP000054549">
    <property type="component" value="Unassembled WGS sequence"/>
</dbReference>
<dbReference type="Gene3D" id="3.40.50.620">
    <property type="entry name" value="HUPs"/>
    <property type="match status" value="1"/>
</dbReference>
<feature type="region of interest" description="Disordered" evidence="1">
    <location>
        <begin position="1"/>
        <end position="36"/>
    </location>
</feature>
<accession>A0A0C2XG14</accession>
<feature type="compositionally biased region" description="Low complexity" evidence="1">
    <location>
        <begin position="173"/>
        <end position="182"/>
    </location>
</feature>
<evidence type="ECO:0000313" key="4">
    <source>
        <dbReference type="Proteomes" id="UP000054549"/>
    </source>
</evidence>
<feature type="region of interest" description="Disordered" evidence="1">
    <location>
        <begin position="119"/>
        <end position="267"/>
    </location>
</feature>
<feature type="compositionally biased region" description="Polar residues" evidence="1">
    <location>
        <begin position="76"/>
        <end position="89"/>
    </location>
</feature>
<dbReference type="EMBL" id="KN818230">
    <property type="protein sequence ID" value="KIL67828.1"/>
    <property type="molecule type" value="Genomic_DNA"/>
</dbReference>
<dbReference type="InParanoid" id="A0A0C2XG14"/>
<dbReference type="InterPro" id="IPR006016">
    <property type="entry name" value="UspA"/>
</dbReference>
<dbReference type="SUPFAM" id="SSF52402">
    <property type="entry name" value="Adenine nucleotide alpha hydrolases-like"/>
    <property type="match status" value="1"/>
</dbReference>
<feature type="non-terminal residue" evidence="3">
    <location>
        <position position="1"/>
    </location>
</feature>
<gene>
    <name evidence="3" type="ORF">M378DRAFT_57741</name>
</gene>
<dbReference type="CDD" id="cd23659">
    <property type="entry name" value="USP_At3g01520-like"/>
    <property type="match status" value="1"/>
</dbReference>
<feature type="region of interest" description="Disordered" evidence="1">
    <location>
        <begin position="49"/>
        <end position="89"/>
    </location>
</feature>
<dbReference type="AlphaFoldDB" id="A0A0C2XG14"/>
<name>A0A0C2XG14_AMAMK</name>
<dbReference type="InterPro" id="IPR014729">
    <property type="entry name" value="Rossmann-like_a/b/a_fold"/>
</dbReference>
<dbReference type="HOGENOM" id="CLU_020600_1_0_1"/>
<feature type="non-terminal residue" evidence="3">
    <location>
        <position position="547"/>
    </location>
</feature>
<dbReference type="STRING" id="946122.A0A0C2XG14"/>
<proteinExistence type="predicted"/>
<organism evidence="3 4">
    <name type="scientific">Amanita muscaria (strain Koide BX008)</name>
    <dbReference type="NCBI Taxonomy" id="946122"/>
    <lineage>
        <taxon>Eukaryota</taxon>
        <taxon>Fungi</taxon>
        <taxon>Dikarya</taxon>
        <taxon>Basidiomycota</taxon>
        <taxon>Agaricomycotina</taxon>
        <taxon>Agaricomycetes</taxon>
        <taxon>Agaricomycetidae</taxon>
        <taxon>Agaricales</taxon>
        <taxon>Pluteineae</taxon>
        <taxon>Amanitaceae</taxon>
        <taxon>Amanita</taxon>
    </lineage>
</organism>
<sequence length="547" mass="61049">RKKRSWSSYLPRPGSRSKDSRLSLVSPLPTPKEGEELYVTSPATAPASINLSRTTTIESPPVSAPSTPKRWPILLTSPSSSQNHAQEIDQQAVINAFERTNSNPQRRTPFARRSITSMMESLSSLSLSRPSTSQGTTNGSTDEKDRRGRQTRPASASGSTTPMESARNGSANRPRSISPFFFRRFRTRDNSPTPESVPLQSDGEQSDVSSVHPRSTAFTDESGDEQDGDAETDDDGFSADDFYLDPETASNTEKNARVSPELLSPVHDVEEPDPLGEGVNVILPPEPYFPIASTERATRGKKGPKRRKTIKHEPLPFQTSRPVFQRDRCTTTITQGDPDGKLAGRMRRRYLVASDLGEESRYALEWGIGTVLRDGDELLVVHVIENESKVDPLDPNTTDRAVKLRRQQERQGFAYILVRQSTSLLQRTRLHVRIVCQAWHAKNARHMLLDIADYYEPIMLIVGSRGLGQLSGILLGSTSHYLIQKCSVPVMVSRRRLKRPPKRSAHLNKNRVHVSLAEAAIDRVAAKVDTDVKTMLDEVQRDEEERQ</sequence>
<reference evidence="3 4" key="1">
    <citation type="submission" date="2014-04" db="EMBL/GenBank/DDBJ databases">
        <title>Evolutionary Origins and Diversification of the Mycorrhizal Mutualists.</title>
        <authorList>
            <consortium name="DOE Joint Genome Institute"/>
            <consortium name="Mycorrhizal Genomics Consortium"/>
            <person name="Kohler A."/>
            <person name="Kuo A."/>
            <person name="Nagy L.G."/>
            <person name="Floudas D."/>
            <person name="Copeland A."/>
            <person name="Barry K.W."/>
            <person name="Cichocki N."/>
            <person name="Veneault-Fourrey C."/>
            <person name="LaButti K."/>
            <person name="Lindquist E.A."/>
            <person name="Lipzen A."/>
            <person name="Lundell T."/>
            <person name="Morin E."/>
            <person name="Murat C."/>
            <person name="Riley R."/>
            <person name="Ohm R."/>
            <person name="Sun H."/>
            <person name="Tunlid A."/>
            <person name="Henrissat B."/>
            <person name="Grigoriev I.V."/>
            <person name="Hibbett D.S."/>
            <person name="Martin F."/>
        </authorList>
    </citation>
    <scope>NUCLEOTIDE SEQUENCE [LARGE SCALE GENOMIC DNA]</scope>
    <source>
        <strain evidence="3 4">Koide BX008</strain>
    </source>
</reference>
<evidence type="ECO:0000259" key="2">
    <source>
        <dbReference type="Pfam" id="PF00582"/>
    </source>
</evidence>
<evidence type="ECO:0000313" key="3">
    <source>
        <dbReference type="EMBL" id="KIL67828.1"/>
    </source>
</evidence>
<protein>
    <recommendedName>
        <fullName evidence="2">UspA domain-containing protein</fullName>
    </recommendedName>
</protein>
<dbReference type="InterPro" id="IPR006015">
    <property type="entry name" value="Universal_stress_UspA"/>
</dbReference>
<dbReference type="PANTHER" id="PTHR46100:SF4">
    <property type="entry name" value="USPA DOMAIN-CONTAINING PROTEIN"/>
    <property type="match status" value="1"/>
</dbReference>
<feature type="compositionally biased region" description="Polar residues" evidence="1">
    <location>
        <begin position="49"/>
        <end position="58"/>
    </location>
</feature>
<dbReference type="OrthoDB" id="992776at2759"/>
<dbReference type="PANTHER" id="PTHR46100">
    <property type="entry name" value="IMP2'P"/>
    <property type="match status" value="1"/>
</dbReference>